<protein>
    <submittedName>
        <fullName evidence="1">Uncharacterized protein</fullName>
    </submittedName>
</protein>
<organism evidence="1 2">
    <name type="scientific">Moritella marina ATCC 15381</name>
    <dbReference type="NCBI Taxonomy" id="1202962"/>
    <lineage>
        <taxon>Bacteria</taxon>
        <taxon>Pseudomonadati</taxon>
        <taxon>Pseudomonadota</taxon>
        <taxon>Gammaproteobacteria</taxon>
        <taxon>Alteromonadales</taxon>
        <taxon>Moritellaceae</taxon>
        <taxon>Moritella</taxon>
    </lineage>
</organism>
<evidence type="ECO:0000313" key="2">
    <source>
        <dbReference type="Proteomes" id="UP000327424"/>
    </source>
</evidence>
<dbReference type="Proteomes" id="UP000327424">
    <property type="component" value="Chromosome"/>
</dbReference>
<sequence length="141" mass="16160">MALKLLGTNKQISIQTLIRSWEGRLTWDLLVTKINVELGISITRQTLDQYSNIKNEFKEKKRLLRGKPVVQSNIKLLSYLQSDIDMAQKIIQLENKLAVIEDEVGYLQAFINKISNIAQSNPIAMDIFQKTLSDIQANTKR</sequence>
<reference evidence="1 2" key="1">
    <citation type="submission" date="2019-09" db="EMBL/GenBank/DDBJ databases">
        <title>Hybrid Assembly of the complete Genome of the Deep-Sea Bacterium Moritella marina from long Nanopore and Illumina reads.</title>
        <authorList>
            <person name="Magin S."/>
            <person name="Georgoulis A."/>
            <person name="Papadimitriou K."/>
            <person name="Iliakis G."/>
            <person name="Vorgias C.E."/>
        </authorList>
    </citation>
    <scope>NUCLEOTIDE SEQUENCE [LARGE SCALE GENOMIC DNA]</scope>
    <source>
        <strain evidence="1 2">MP-1</strain>
    </source>
</reference>
<dbReference type="RefSeq" id="WP_019440461.1">
    <property type="nucleotide sequence ID" value="NZ_ALOE01000009.1"/>
</dbReference>
<dbReference type="KEGG" id="mmaa:FR932_09935"/>
<dbReference type="AlphaFoldDB" id="A0A5J6WM60"/>
<accession>A0A5J6WM60</accession>
<name>A0A5J6WM60_MORMI</name>
<proteinExistence type="predicted"/>
<dbReference type="EMBL" id="CP044399">
    <property type="protein sequence ID" value="QFI38140.1"/>
    <property type="molecule type" value="Genomic_DNA"/>
</dbReference>
<gene>
    <name evidence="1" type="ORF">FR932_09935</name>
</gene>
<keyword evidence="2" id="KW-1185">Reference proteome</keyword>
<dbReference type="OrthoDB" id="8702396at2"/>
<evidence type="ECO:0000313" key="1">
    <source>
        <dbReference type="EMBL" id="QFI38140.1"/>
    </source>
</evidence>